<feature type="non-terminal residue" evidence="1">
    <location>
        <position position="1"/>
    </location>
</feature>
<sequence>GRNSAHQCIIGRNSALNHHWYPLAGIVPQSLALVARNSAPSLVSCGGNSAHIIGYQCGNSGPIISISCGGNSAPSLVSVAGIVPHH</sequence>
<protein>
    <submittedName>
        <fullName evidence="1">Uncharacterized protein</fullName>
    </submittedName>
</protein>
<organism evidence="1 2">
    <name type="scientific">Staurois parvus</name>
    <dbReference type="NCBI Taxonomy" id="386267"/>
    <lineage>
        <taxon>Eukaryota</taxon>
        <taxon>Metazoa</taxon>
        <taxon>Chordata</taxon>
        <taxon>Craniata</taxon>
        <taxon>Vertebrata</taxon>
        <taxon>Euteleostomi</taxon>
        <taxon>Amphibia</taxon>
        <taxon>Batrachia</taxon>
        <taxon>Anura</taxon>
        <taxon>Neobatrachia</taxon>
        <taxon>Ranoidea</taxon>
        <taxon>Ranidae</taxon>
        <taxon>Staurois</taxon>
    </lineage>
</organism>
<evidence type="ECO:0000313" key="1">
    <source>
        <dbReference type="EMBL" id="CAI9543250.1"/>
    </source>
</evidence>
<evidence type="ECO:0000313" key="2">
    <source>
        <dbReference type="Proteomes" id="UP001162483"/>
    </source>
</evidence>
<gene>
    <name evidence="1" type="ORF">SPARVUS_LOCUS2249157</name>
</gene>
<reference evidence="1" key="1">
    <citation type="submission" date="2023-05" db="EMBL/GenBank/DDBJ databases">
        <authorList>
            <person name="Stuckert A."/>
        </authorList>
    </citation>
    <scope>NUCLEOTIDE SEQUENCE</scope>
</reference>
<comment type="caution">
    <text evidence="1">The sequence shown here is derived from an EMBL/GenBank/DDBJ whole genome shotgun (WGS) entry which is preliminary data.</text>
</comment>
<dbReference type="EMBL" id="CATNWA010002576">
    <property type="protein sequence ID" value="CAI9543250.1"/>
    <property type="molecule type" value="Genomic_DNA"/>
</dbReference>
<name>A0ABN9B6P9_9NEOB</name>
<keyword evidence="2" id="KW-1185">Reference proteome</keyword>
<accession>A0ABN9B6P9</accession>
<proteinExistence type="predicted"/>
<dbReference type="Proteomes" id="UP001162483">
    <property type="component" value="Unassembled WGS sequence"/>
</dbReference>